<feature type="region of interest" description="Disordered" evidence="1">
    <location>
        <begin position="1"/>
        <end position="41"/>
    </location>
</feature>
<dbReference type="EMBL" id="LECT01000043">
    <property type="protein sequence ID" value="KLU02828.1"/>
    <property type="molecule type" value="Genomic_DNA"/>
</dbReference>
<proteinExistence type="predicted"/>
<feature type="compositionally biased region" description="Basic and acidic residues" evidence="1">
    <location>
        <begin position="28"/>
        <end position="37"/>
    </location>
</feature>
<accession>A0A0J1B8D5</accession>
<dbReference type="AlphaFoldDB" id="A0A0J1B8D5"/>
<gene>
    <name evidence="2" type="ORF">RISK_005124</name>
</gene>
<organism evidence="2 3">
    <name type="scientific">Rhodopirellula islandica</name>
    <dbReference type="NCBI Taxonomy" id="595434"/>
    <lineage>
        <taxon>Bacteria</taxon>
        <taxon>Pseudomonadati</taxon>
        <taxon>Planctomycetota</taxon>
        <taxon>Planctomycetia</taxon>
        <taxon>Pirellulales</taxon>
        <taxon>Pirellulaceae</taxon>
        <taxon>Rhodopirellula</taxon>
    </lineage>
</organism>
<comment type="caution">
    <text evidence="2">The sequence shown here is derived from an EMBL/GenBank/DDBJ whole genome shotgun (WGS) entry which is preliminary data.</text>
</comment>
<feature type="compositionally biased region" description="Basic and acidic residues" evidence="1">
    <location>
        <begin position="1"/>
        <end position="10"/>
    </location>
</feature>
<reference evidence="2" key="1">
    <citation type="submission" date="2015-05" db="EMBL/GenBank/DDBJ databases">
        <title>Permanent draft genome of Rhodopirellula islandicus K833.</title>
        <authorList>
            <person name="Kizina J."/>
            <person name="Richter M."/>
            <person name="Glockner F.O."/>
            <person name="Harder J."/>
        </authorList>
    </citation>
    <scope>NUCLEOTIDE SEQUENCE [LARGE SCALE GENOMIC DNA]</scope>
    <source>
        <strain evidence="2">K833</strain>
    </source>
</reference>
<evidence type="ECO:0000313" key="2">
    <source>
        <dbReference type="EMBL" id="KLU02828.1"/>
    </source>
</evidence>
<sequence length="54" mass="6138">MNQSRSDEIRQPWVSTQGPRHPNTPAKSRSDDSREHVPNNCRRSAACPLRVTPL</sequence>
<dbReference type="Proteomes" id="UP000036367">
    <property type="component" value="Unassembled WGS sequence"/>
</dbReference>
<name>A0A0J1B8D5_RHOIS</name>
<evidence type="ECO:0000313" key="3">
    <source>
        <dbReference type="Proteomes" id="UP000036367"/>
    </source>
</evidence>
<dbReference type="PATRIC" id="fig|595434.4.peg.4863"/>
<evidence type="ECO:0000256" key="1">
    <source>
        <dbReference type="SAM" id="MobiDB-lite"/>
    </source>
</evidence>
<protein>
    <submittedName>
        <fullName evidence="2">Uncharacterized protein</fullName>
    </submittedName>
</protein>
<keyword evidence="3" id="KW-1185">Reference proteome</keyword>